<evidence type="ECO:0000313" key="2">
    <source>
        <dbReference type="Proteomes" id="UP000013111"/>
    </source>
</evidence>
<reference evidence="1 2" key="1">
    <citation type="submission" date="2012-11" db="EMBL/GenBank/DDBJ databases">
        <authorList>
            <person name="Linke B."/>
        </authorList>
    </citation>
    <scope>NUCLEOTIDE SEQUENCE [LARGE SCALE GENOMIC DNA]</scope>
    <source>
        <strain evidence="2">CFBP 1232</strain>
    </source>
</reference>
<accession>A0A831A1S2</accession>
<name>A0A831A1S2_ERWAM</name>
<comment type="caution">
    <text evidence="1">The sequence shown here is derived from an EMBL/GenBank/DDBJ whole genome shotgun (WGS) entry which is preliminary data.</text>
</comment>
<sequence length="41" mass="4519">MLPATAAINHCASTPCLINHPALRLRIQNGDCHHANMDPYH</sequence>
<reference evidence="1 2" key="2">
    <citation type="submission" date="2013-04" db="EMBL/GenBank/DDBJ databases">
        <title>Comparative genomics of 12 strains of Erwinia amylovora identifies a pan-genome with a large conserved core and provides insights into host specificity.</title>
        <authorList>
            <person name="Mann R.A."/>
            <person name="Smits T.H.M."/>
            <person name="Buehlmann A."/>
            <person name="Blom J."/>
            <person name="Goesmann A."/>
            <person name="Frey J.E."/>
            <person name="Plummer K.M."/>
            <person name="Beer S.V."/>
            <person name="Luck J."/>
            <person name="Duffy B."/>
            <person name="Rodoni B."/>
        </authorList>
    </citation>
    <scope>NUCLEOTIDE SEQUENCE [LARGE SCALE GENOMIC DNA]</scope>
    <source>
        <strain evidence="2">CFBP 1232</strain>
    </source>
</reference>
<dbReference type="AlphaFoldDB" id="A0A831A1S2"/>
<dbReference type="Proteomes" id="UP000013111">
    <property type="component" value="Unassembled WGS sequence"/>
</dbReference>
<organism evidence="1 2">
    <name type="scientific">Erwinia amylovora NBRC 12687 = CFBP 1232</name>
    <dbReference type="NCBI Taxonomy" id="1219359"/>
    <lineage>
        <taxon>Bacteria</taxon>
        <taxon>Pseudomonadati</taxon>
        <taxon>Pseudomonadota</taxon>
        <taxon>Gammaproteobacteria</taxon>
        <taxon>Enterobacterales</taxon>
        <taxon>Erwiniaceae</taxon>
        <taxon>Erwinia</taxon>
    </lineage>
</organism>
<evidence type="ECO:0000313" key="1">
    <source>
        <dbReference type="EMBL" id="CCO94996.1"/>
    </source>
</evidence>
<gene>
    <name evidence="1" type="ORF">BN437_3086</name>
</gene>
<dbReference type="EMBL" id="CAPB01000035">
    <property type="protein sequence ID" value="CCO94996.1"/>
    <property type="molecule type" value="Genomic_DNA"/>
</dbReference>
<protein>
    <submittedName>
        <fullName evidence="1">Uncharacterized protein</fullName>
    </submittedName>
</protein>
<proteinExistence type="predicted"/>